<evidence type="ECO:0000256" key="7">
    <source>
        <dbReference type="ARBA" id="ARBA00023288"/>
    </source>
</evidence>
<evidence type="ECO:0000313" key="10">
    <source>
        <dbReference type="Proteomes" id="UP000019148"/>
    </source>
</evidence>
<evidence type="ECO:0000256" key="6">
    <source>
        <dbReference type="ARBA" id="ARBA00023237"/>
    </source>
</evidence>
<dbReference type="RefSeq" id="WP_051410760.1">
    <property type="nucleotide sequence ID" value="NZ_AZIT01000039.1"/>
</dbReference>
<name>W6TGF5_9SPIR</name>
<evidence type="ECO:0000256" key="5">
    <source>
        <dbReference type="ARBA" id="ARBA00023139"/>
    </source>
</evidence>
<dbReference type="SUPFAM" id="SSF74748">
    <property type="entry name" value="Variable surface antigen VlsE"/>
    <property type="match status" value="1"/>
</dbReference>
<dbReference type="InterPro" id="IPR000680">
    <property type="entry name" value="Borrelia_lipo"/>
</dbReference>
<keyword evidence="5 8" id="KW-0564">Palmitate</keyword>
<organism evidence="9 10">
    <name type="scientific">Borrelia duttonii CR2A</name>
    <dbReference type="NCBI Taxonomy" id="1432657"/>
    <lineage>
        <taxon>Bacteria</taxon>
        <taxon>Pseudomonadati</taxon>
        <taxon>Spirochaetota</taxon>
        <taxon>Spirochaetia</taxon>
        <taxon>Spirochaetales</taxon>
        <taxon>Borreliaceae</taxon>
        <taxon>Borrelia</taxon>
    </lineage>
</organism>
<evidence type="ECO:0000256" key="4">
    <source>
        <dbReference type="ARBA" id="ARBA00023136"/>
    </source>
</evidence>
<sequence length="84" mass="9031">MVLVIFSVFGSAIGDTLGFSVVKSGYKRYKIVEYFEKIKKGLEVINEKLQGLAGEISGAKNVGVNTIGVVKGSIKEANEVFETS</sequence>
<proteinExistence type="predicted"/>
<keyword evidence="3" id="KW-0732">Signal</keyword>
<keyword evidence="6 8" id="KW-0998">Cell outer membrane</keyword>
<comment type="caution">
    <text evidence="9">The sequence shown here is derived from an EMBL/GenBank/DDBJ whole genome shotgun (WGS) entry which is preliminary data.</text>
</comment>
<evidence type="ECO:0000256" key="8">
    <source>
        <dbReference type="RuleBase" id="RU363105"/>
    </source>
</evidence>
<dbReference type="GO" id="GO:0009279">
    <property type="term" value="C:cell outer membrane"/>
    <property type="evidence" value="ECO:0007669"/>
    <property type="project" value="UniProtKB-SubCell"/>
</dbReference>
<dbReference type="PATRIC" id="fig|1432657.3.peg.1505"/>
<dbReference type="AlphaFoldDB" id="W6TGF5"/>
<evidence type="ECO:0000313" key="9">
    <source>
        <dbReference type="EMBL" id="ETZ17505.1"/>
    </source>
</evidence>
<accession>W6TGF5</accession>
<dbReference type="Pfam" id="PF00921">
    <property type="entry name" value="Lipoprotein_2"/>
    <property type="match status" value="1"/>
</dbReference>
<dbReference type="Proteomes" id="UP000019148">
    <property type="component" value="Unassembled WGS sequence"/>
</dbReference>
<comment type="subcellular location">
    <subcellularLocation>
        <location evidence="2 8">Cell outer membrane</location>
        <topology evidence="2 8">Lipid-anchor</topology>
    </subcellularLocation>
</comment>
<reference evidence="9 10" key="1">
    <citation type="submission" date="2013-12" db="EMBL/GenBank/DDBJ databases">
        <title>Comparative genomics of relapsing fever spirochetes.</title>
        <authorList>
            <person name="Schwan T.G."/>
            <person name="Raffel S.J."/>
            <person name="Porcella S.F."/>
        </authorList>
    </citation>
    <scope>NUCLEOTIDE SEQUENCE [LARGE SCALE GENOMIC DNA]</scope>
    <source>
        <strain evidence="9 10">CR2A</strain>
    </source>
</reference>
<keyword evidence="7 8" id="KW-0449">Lipoprotein</keyword>
<evidence type="ECO:0000256" key="3">
    <source>
        <dbReference type="ARBA" id="ARBA00022729"/>
    </source>
</evidence>
<evidence type="ECO:0000256" key="1">
    <source>
        <dbReference type="ARBA" id="ARBA00003932"/>
    </source>
</evidence>
<dbReference type="EMBL" id="AZIT01000039">
    <property type="protein sequence ID" value="ETZ17505.1"/>
    <property type="molecule type" value="Genomic_DNA"/>
</dbReference>
<protein>
    <recommendedName>
        <fullName evidence="8">Variable large protein</fullName>
    </recommendedName>
</protein>
<gene>
    <name evidence="9" type="ORF">BDCR2A_01572</name>
</gene>
<keyword evidence="4 8" id="KW-0472">Membrane</keyword>
<evidence type="ECO:0000256" key="2">
    <source>
        <dbReference type="ARBA" id="ARBA00004459"/>
    </source>
</evidence>
<comment type="function">
    <text evidence="1 8">The Vlp and Vsp proteins are antigenically distinct proteins, only one vlp or vsp gene is transcriptionally active at any one time. Switching between these genes is a mechanism of host immune response evasion.</text>
</comment>